<dbReference type="OrthoDB" id="37659at2759"/>
<dbReference type="HOGENOM" id="CLU_010194_13_1_1"/>
<keyword evidence="2" id="KW-0521">NADP</keyword>
<proteinExistence type="inferred from homology"/>
<protein>
    <submittedName>
        <fullName evidence="5">Uncharacterized protein</fullName>
    </submittedName>
</protein>
<dbReference type="Pfam" id="PF00106">
    <property type="entry name" value="adh_short"/>
    <property type="match status" value="1"/>
</dbReference>
<organism evidence="5">
    <name type="scientific">Fusarium oxysporum f. sp. conglutinans race 2 54008</name>
    <dbReference type="NCBI Taxonomy" id="1089457"/>
    <lineage>
        <taxon>Eukaryota</taxon>
        <taxon>Fungi</taxon>
        <taxon>Dikarya</taxon>
        <taxon>Ascomycota</taxon>
        <taxon>Pezizomycotina</taxon>
        <taxon>Sordariomycetes</taxon>
        <taxon>Hypocreomycetidae</taxon>
        <taxon>Hypocreales</taxon>
        <taxon>Nectriaceae</taxon>
        <taxon>Fusarium</taxon>
        <taxon>Fusarium oxysporum species complex</taxon>
    </lineage>
</organism>
<dbReference type="InterPro" id="IPR036291">
    <property type="entry name" value="NAD(P)-bd_dom_sf"/>
</dbReference>
<evidence type="ECO:0000256" key="4">
    <source>
        <dbReference type="RuleBase" id="RU000363"/>
    </source>
</evidence>
<sequence length="271" mass="29067">MTGGSSGIGLSVATHLVKHGAKVMIADLSSPKEPIPGCSFHQTDVTSWASLLSLFDETMKTLGGIDIVCANAGIMEGDRPFEDRVDVRGIPVEPKHLSVYVNLIGAMNTVKLAIHFFKKTKTQGSIVITGSLASYDSHGIPAYAASKHGVIGLMRGLRDYLPKFDITINAVAPGFTDTRIFPVSNAMETLKNAHVKTQHPDAVALAILALAQERDWNGKSIGIVDGKYWELEESVAKGLHDAMEGGQNNAERRKVGGQVLAATEKVMYTVI</sequence>
<accession>X0I085</accession>
<gene>
    <name evidence="5" type="ORF">FOPG_17092</name>
</gene>
<evidence type="ECO:0000313" key="5">
    <source>
        <dbReference type="EMBL" id="EXL66749.1"/>
    </source>
</evidence>
<keyword evidence="3" id="KW-0560">Oxidoreductase</keyword>
<reference evidence="5" key="2">
    <citation type="submission" date="2012-05" db="EMBL/GenBank/DDBJ databases">
        <title>The Genome Annotation of Fusarium oxysporum PHW808.</title>
        <authorList>
            <consortium name="The Broad Institute Genomics Platform"/>
            <person name="Ma L.-J."/>
            <person name="Corby-Kistler H."/>
            <person name="Broz K."/>
            <person name="Gale L.R."/>
            <person name="Jonkers W."/>
            <person name="O'Donnell K."/>
            <person name="Ploetz R."/>
            <person name="Steinberg C."/>
            <person name="Schwartz D.C."/>
            <person name="VanEtten H."/>
            <person name="Zhou S."/>
            <person name="Young S.K."/>
            <person name="Zeng Q."/>
            <person name="Gargeya S."/>
            <person name="Fitzgerald M."/>
            <person name="Abouelleil A."/>
            <person name="Alvarado L."/>
            <person name="Chapman S.B."/>
            <person name="Gainer-Dewar J."/>
            <person name="Goldberg J."/>
            <person name="Griggs A."/>
            <person name="Gujja S."/>
            <person name="Hansen M."/>
            <person name="Howarth C."/>
            <person name="Imamovic A."/>
            <person name="Ireland A."/>
            <person name="Larimer J."/>
            <person name="McCowan C."/>
            <person name="Murphy C."/>
            <person name="Pearson M."/>
            <person name="Poon T.W."/>
            <person name="Priest M."/>
            <person name="Roberts A."/>
            <person name="Saif S."/>
            <person name="Shea T."/>
            <person name="Sykes S."/>
            <person name="Wortman J."/>
            <person name="Nusbaum C."/>
            <person name="Birren B."/>
        </authorList>
    </citation>
    <scope>NUCLEOTIDE SEQUENCE</scope>
    <source>
        <strain evidence="5">54008</strain>
    </source>
</reference>
<reference evidence="5" key="1">
    <citation type="submission" date="2011-11" db="EMBL/GenBank/DDBJ databases">
        <title>The Genome Sequence of Fusarium oxysporum PHW808.</title>
        <authorList>
            <consortium name="The Broad Institute Genome Sequencing Platform"/>
            <person name="Ma L.-J."/>
            <person name="Gale L.R."/>
            <person name="Schwartz D.C."/>
            <person name="Zhou S."/>
            <person name="Corby-Kistler H."/>
            <person name="Young S.K."/>
            <person name="Zeng Q."/>
            <person name="Gargeya S."/>
            <person name="Fitzgerald M."/>
            <person name="Haas B."/>
            <person name="Abouelleil A."/>
            <person name="Alvarado L."/>
            <person name="Arachchi H.M."/>
            <person name="Berlin A."/>
            <person name="Brown A."/>
            <person name="Chapman S.B."/>
            <person name="Chen Z."/>
            <person name="Dunbar C."/>
            <person name="Freedman E."/>
            <person name="Gearin G."/>
            <person name="Goldberg J."/>
            <person name="Griggs A."/>
            <person name="Gujja S."/>
            <person name="Heiman D."/>
            <person name="Howarth C."/>
            <person name="Larson L."/>
            <person name="Lui A."/>
            <person name="MacDonald P.J.P."/>
            <person name="Montmayeur A."/>
            <person name="Murphy C."/>
            <person name="Neiman D."/>
            <person name="Pearson M."/>
            <person name="Priest M."/>
            <person name="Roberts A."/>
            <person name="Saif S."/>
            <person name="Shea T."/>
            <person name="Shenoy N."/>
            <person name="Sisk P."/>
            <person name="Stolte C."/>
            <person name="Sykes S."/>
            <person name="Wortman J."/>
            <person name="Nusbaum C."/>
            <person name="Birren B."/>
        </authorList>
    </citation>
    <scope>NUCLEOTIDE SEQUENCE [LARGE SCALE GENOMIC DNA]</scope>
    <source>
        <strain evidence="5">54008</strain>
    </source>
</reference>
<name>X0I085_FUSOX</name>
<dbReference type="Gene3D" id="3.40.50.720">
    <property type="entry name" value="NAD(P)-binding Rossmann-like Domain"/>
    <property type="match status" value="1"/>
</dbReference>
<evidence type="ECO:0000256" key="3">
    <source>
        <dbReference type="ARBA" id="ARBA00023002"/>
    </source>
</evidence>
<dbReference type="SUPFAM" id="SSF51735">
    <property type="entry name" value="NAD(P)-binding Rossmann-fold domains"/>
    <property type="match status" value="1"/>
</dbReference>
<dbReference type="EMBL" id="JH659010">
    <property type="protein sequence ID" value="EXL66749.1"/>
    <property type="molecule type" value="Genomic_DNA"/>
</dbReference>
<dbReference type="GO" id="GO:0016491">
    <property type="term" value="F:oxidoreductase activity"/>
    <property type="evidence" value="ECO:0007669"/>
    <property type="project" value="UniProtKB-KW"/>
</dbReference>
<dbReference type="PRINTS" id="PR00081">
    <property type="entry name" value="GDHRDH"/>
</dbReference>
<dbReference type="PANTHER" id="PTHR43180">
    <property type="entry name" value="3-OXOACYL-(ACYL-CARRIER-PROTEIN) REDUCTASE (AFU_ORTHOLOGUE AFUA_6G11210)"/>
    <property type="match status" value="1"/>
</dbReference>
<evidence type="ECO:0000256" key="2">
    <source>
        <dbReference type="ARBA" id="ARBA00022857"/>
    </source>
</evidence>
<evidence type="ECO:0000256" key="1">
    <source>
        <dbReference type="ARBA" id="ARBA00006484"/>
    </source>
</evidence>
<dbReference type="Proteomes" id="UP000030676">
    <property type="component" value="Unassembled WGS sequence"/>
</dbReference>
<dbReference type="PANTHER" id="PTHR43180:SF33">
    <property type="entry name" value="15-HYDROXYPROSTAGLANDIN DEHYDROGENASE [NAD(+)]-LIKE"/>
    <property type="match status" value="1"/>
</dbReference>
<dbReference type="AlphaFoldDB" id="X0I085"/>
<dbReference type="InterPro" id="IPR002347">
    <property type="entry name" value="SDR_fam"/>
</dbReference>
<dbReference type="PRINTS" id="PR00080">
    <property type="entry name" value="SDRFAMILY"/>
</dbReference>
<comment type="similarity">
    <text evidence="1 4">Belongs to the short-chain dehydrogenases/reductases (SDR) family.</text>
</comment>